<sequence length="202" mass="21523">MERSSDARERLIEGARQLLWDRGYLGTSPTAILHRSGVGQGSMYHHFKGKPDLVLAAERRSAELMQAQIRQIFSGSGSGLQRIVAYLLLERDVLRGCSVGRLVGDPEIVADDALRAPVRETFGVLVGCLAEAVAEAQGAGELDARLRPEQTAAALAAIVQGGYALARAEQSVDPFDRAIQGALDLLGVTADDDALGTGRRTS</sequence>
<dbReference type="SUPFAM" id="SSF48498">
    <property type="entry name" value="Tetracyclin repressor-like, C-terminal domain"/>
    <property type="match status" value="1"/>
</dbReference>
<keyword evidence="7" id="KW-1185">Reference proteome</keyword>
<gene>
    <name evidence="6" type="ORF">AB0H04_34385</name>
</gene>
<feature type="DNA-binding region" description="H-T-H motif" evidence="4">
    <location>
        <begin position="28"/>
        <end position="47"/>
    </location>
</feature>
<dbReference type="Gene3D" id="1.10.357.10">
    <property type="entry name" value="Tetracycline Repressor, domain 2"/>
    <property type="match status" value="1"/>
</dbReference>
<proteinExistence type="predicted"/>
<protein>
    <submittedName>
        <fullName evidence="6">TetR/AcrR family transcriptional regulator</fullName>
    </submittedName>
</protein>
<dbReference type="Pfam" id="PF00440">
    <property type="entry name" value="TetR_N"/>
    <property type="match status" value="1"/>
</dbReference>
<comment type="caution">
    <text evidence="6">The sequence shown here is derived from an EMBL/GenBank/DDBJ whole genome shotgun (WGS) entry which is preliminary data.</text>
</comment>
<dbReference type="InterPro" id="IPR011075">
    <property type="entry name" value="TetR_C"/>
</dbReference>
<dbReference type="InterPro" id="IPR009057">
    <property type="entry name" value="Homeodomain-like_sf"/>
</dbReference>
<evidence type="ECO:0000256" key="1">
    <source>
        <dbReference type="ARBA" id="ARBA00023015"/>
    </source>
</evidence>
<dbReference type="InterPro" id="IPR036271">
    <property type="entry name" value="Tet_transcr_reg_TetR-rel_C_sf"/>
</dbReference>
<organism evidence="6 7">
    <name type="scientific">Streptomyces flaveolus</name>
    <dbReference type="NCBI Taxonomy" id="67297"/>
    <lineage>
        <taxon>Bacteria</taxon>
        <taxon>Bacillati</taxon>
        <taxon>Actinomycetota</taxon>
        <taxon>Actinomycetes</taxon>
        <taxon>Kitasatosporales</taxon>
        <taxon>Streptomycetaceae</taxon>
        <taxon>Streptomyces</taxon>
    </lineage>
</organism>
<evidence type="ECO:0000259" key="5">
    <source>
        <dbReference type="PROSITE" id="PS50977"/>
    </source>
</evidence>
<dbReference type="RefSeq" id="WP_234339662.1">
    <property type="nucleotide sequence ID" value="NZ_JBEXDP010000068.1"/>
</dbReference>
<keyword evidence="2 4" id="KW-0238">DNA-binding</keyword>
<dbReference type="EMBL" id="JBFAEG010000030">
    <property type="protein sequence ID" value="MEU5711887.1"/>
    <property type="molecule type" value="Genomic_DNA"/>
</dbReference>
<dbReference type="InterPro" id="IPR001647">
    <property type="entry name" value="HTH_TetR"/>
</dbReference>
<reference evidence="6 7" key="1">
    <citation type="submission" date="2024-06" db="EMBL/GenBank/DDBJ databases">
        <title>The Natural Products Discovery Center: Release of the First 8490 Sequenced Strains for Exploring Actinobacteria Biosynthetic Diversity.</title>
        <authorList>
            <person name="Kalkreuter E."/>
            <person name="Kautsar S.A."/>
            <person name="Yang D."/>
            <person name="Bader C.D."/>
            <person name="Teijaro C.N."/>
            <person name="Fluegel L."/>
            <person name="Davis C.M."/>
            <person name="Simpson J.R."/>
            <person name="Lauterbach L."/>
            <person name="Steele A.D."/>
            <person name="Gui C."/>
            <person name="Meng S."/>
            <person name="Li G."/>
            <person name="Viehrig K."/>
            <person name="Ye F."/>
            <person name="Su P."/>
            <person name="Kiefer A.F."/>
            <person name="Nichols A."/>
            <person name="Cepeda A.J."/>
            <person name="Yan W."/>
            <person name="Fan B."/>
            <person name="Jiang Y."/>
            <person name="Adhikari A."/>
            <person name="Zheng C.-J."/>
            <person name="Schuster L."/>
            <person name="Cowan T.M."/>
            <person name="Smanski M.J."/>
            <person name="Chevrette M.G."/>
            <person name="De Carvalho L.P.S."/>
            <person name="Shen B."/>
        </authorList>
    </citation>
    <scope>NUCLEOTIDE SEQUENCE [LARGE SCALE GENOMIC DNA]</scope>
    <source>
        <strain evidence="6 7">NPDC020594</strain>
    </source>
</reference>
<dbReference type="Proteomes" id="UP001551011">
    <property type="component" value="Unassembled WGS sequence"/>
</dbReference>
<feature type="domain" description="HTH tetR-type" evidence="5">
    <location>
        <begin position="5"/>
        <end position="65"/>
    </location>
</feature>
<dbReference type="PROSITE" id="PS50977">
    <property type="entry name" value="HTH_TETR_2"/>
    <property type="match status" value="1"/>
</dbReference>
<evidence type="ECO:0000256" key="3">
    <source>
        <dbReference type="ARBA" id="ARBA00023163"/>
    </source>
</evidence>
<dbReference type="PRINTS" id="PR00455">
    <property type="entry name" value="HTHTETR"/>
</dbReference>
<keyword evidence="3" id="KW-0804">Transcription</keyword>
<dbReference type="SUPFAM" id="SSF46689">
    <property type="entry name" value="Homeodomain-like"/>
    <property type="match status" value="1"/>
</dbReference>
<dbReference type="PANTHER" id="PTHR47506">
    <property type="entry name" value="TRANSCRIPTIONAL REGULATORY PROTEIN"/>
    <property type="match status" value="1"/>
</dbReference>
<dbReference type="PANTHER" id="PTHR47506:SF3">
    <property type="entry name" value="HTH-TYPE TRANSCRIPTIONAL REGULATOR LMRA"/>
    <property type="match status" value="1"/>
</dbReference>
<dbReference type="Pfam" id="PF16925">
    <property type="entry name" value="TetR_C_13"/>
    <property type="match status" value="1"/>
</dbReference>
<evidence type="ECO:0000256" key="4">
    <source>
        <dbReference type="PROSITE-ProRule" id="PRU00335"/>
    </source>
</evidence>
<evidence type="ECO:0000256" key="2">
    <source>
        <dbReference type="ARBA" id="ARBA00023125"/>
    </source>
</evidence>
<evidence type="ECO:0000313" key="7">
    <source>
        <dbReference type="Proteomes" id="UP001551011"/>
    </source>
</evidence>
<keyword evidence="1" id="KW-0805">Transcription regulation</keyword>
<evidence type="ECO:0000313" key="6">
    <source>
        <dbReference type="EMBL" id="MEU5711887.1"/>
    </source>
</evidence>
<accession>A0ABV3AIV4</accession>
<name>A0ABV3AIV4_9ACTN</name>